<dbReference type="Proteomes" id="UP000436088">
    <property type="component" value="Unassembled WGS sequence"/>
</dbReference>
<evidence type="ECO:0000313" key="2">
    <source>
        <dbReference type="Proteomes" id="UP000436088"/>
    </source>
</evidence>
<name>A0A6A3CIP1_HIBSY</name>
<gene>
    <name evidence="1" type="ORF">F3Y22_tig00005459pilonHSYRG00016</name>
</gene>
<proteinExistence type="predicted"/>
<protein>
    <submittedName>
        <fullName evidence="1">Uncharacterized protein</fullName>
    </submittedName>
</protein>
<accession>A0A6A3CIP1</accession>
<evidence type="ECO:0000313" key="1">
    <source>
        <dbReference type="EMBL" id="KAE8727402.1"/>
    </source>
</evidence>
<dbReference type="AlphaFoldDB" id="A0A6A3CIP1"/>
<sequence>MVPMASILTQPWQCSHYSLAIRARAKPNPLLTWRALHFRNFCNGRLGPSISESDRPDPPVARTKFLESFREEFKIGFPVISLEIGEMARFVNGAGVLGMEGNIMSRIPAAKANIAKKSILQHIWKNRHEFFFNGSIRAVIAVIDSAKSWASNIKKNKNQALNKLRNSSRSFWRPLRLANVKQ</sequence>
<organism evidence="1 2">
    <name type="scientific">Hibiscus syriacus</name>
    <name type="common">Rose of Sharon</name>
    <dbReference type="NCBI Taxonomy" id="106335"/>
    <lineage>
        <taxon>Eukaryota</taxon>
        <taxon>Viridiplantae</taxon>
        <taxon>Streptophyta</taxon>
        <taxon>Embryophyta</taxon>
        <taxon>Tracheophyta</taxon>
        <taxon>Spermatophyta</taxon>
        <taxon>Magnoliopsida</taxon>
        <taxon>eudicotyledons</taxon>
        <taxon>Gunneridae</taxon>
        <taxon>Pentapetalae</taxon>
        <taxon>rosids</taxon>
        <taxon>malvids</taxon>
        <taxon>Malvales</taxon>
        <taxon>Malvaceae</taxon>
        <taxon>Malvoideae</taxon>
        <taxon>Hibiscus</taxon>
    </lineage>
</organism>
<keyword evidence="2" id="KW-1185">Reference proteome</keyword>
<dbReference type="EMBL" id="VEPZ02000307">
    <property type="protein sequence ID" value="KAE8727402.1"/>
    <property type="molecule type" value="Genomic_DNA"/>
</dbReference>
<reference evidence="1" key="1">
    <citation type="submission" date="2019-09" db="EMBL/GenBank/DDBJ databases">
        <title>Draft genome information of white flower Hibiscus syriacus.</title>
        <authorList>
            <person name="Kim Y.-M."/>
        </authorList>
    </citation>
    <scope>NUCLEOTIDE SEQUENCE [LARGE SCALE GENOMIC DNA]</scope>
    <source>
        <strain evidence="1">YM2019G1</strain>
    </source>
</reference>
<comment type="caution">
    <text evidence="1">The sequence shown here is derived from an EMBL/GenBank/DDBJ whole genome shotgun (WGS) entry which is preliminary data.</text>
</comment>